<sequence>MYIVHDTLLSETTTDDQHWPPELILLREKFTAKSQLKIAQLQIKHEEEMSRLKLEYEKQLNRKNKRHSTFDSARDLEQIISDRDNLRELCKSFRNVLAKLAQCMVNCEDDMNNTLMQEVQRLVGGHNRTLDEQTAAEVDLNNSQLNASPNSNKQTRCLPDLHNLLELVEDPSLVDFVSNKSSDLQDDFDLRECLERLNAEALYLLQLSEELHKRQRCRLSSLSSGLEKIDSCCECDSDGEKIANNNLPTYKEHIKHQQDQLLNSLPPDLNRLRADIAMRNNDELFSTPGGNASELNFQVHELKNRLVKSETDRVKLQEELEHTIKRNAELGEELQVLRDQLSQLNSLNHTDYAEGYGHGSLRSPPRASGSERSSTSFTQLQEKARNILSSPTQQQPNNDATVVLLQMIEDFCREGDKVVECGKKDREDLQLQIDAADKQLKATRHFLEEQAAEREQERDEFLREIERLKAQLRDKEKERSTYENASKEAEHLETQIRELNQKLNEANAKPSIDKIFVLREIITELETQVETKALNEHVLGEKNKQLEDYINAQTRSNETLQHEVQSLKLEIGESYQERIRFLEEKLQNMRPSAEQSMVLDQVVEQLRDIENNLDQKTKNLESIHHSISSNANSATEDVSVNGARPAPNSLPAAATGTLDNLHTTPGSPMHPSPRQHSLTMEGVQRIADKVAKHTRVEEAAVKRIRDLEMQVTQMRDSCVLTSHSAVSDLLRTQREQQFFGNSCGICLPSVNTKEAMPNIRA</sequence>
<evidence type="ECO:0000313" key="7">
    <source>
        <dbReference type="EMBL" id="CAD7003864.1"/>
    </source>
</evidence>
<dbReference type="Proteomes" id="UP000606786">
    <property type="component" value="Unassembled WGS sequence"/>
</dbReference>
<proteinExistence type="predicted"/>
<keyword evidence="3 5" id="KW-0175">Coiled coil</keyword>
<reference evidence="7" key="1">
    <citation type="submission" date="2020-11" db="EMBL/GenBank/DDBJ databases">
        <authorList>
            <person name="Whitehead M."/>
        </authorList>
    </citation>
    <scope>NUCLEOTIDE SEQUENCE</scope>
    <source>
        <strain evidence="7">EGII</strain>
    </source>
</reference>
<keyword evidence="8" id="KW-1185">Reference proteome</keyword>
<dbReference type="GO" id="GO:0005813">
    <property type="term" value="C:centrosome"/>
    <property type="evidence" value="ECO:0007669"/>
    <property type="project" value="UniProtKB-SubCell"/>
</dbReference>
<feature type="coiled-coil region" evidence="5">
    <location>
        <begin position="299"/>
        <end position="347"/>
    </location>
</feature>
<dbReference type="EMBL" id="CAJHJT010000034">
    <property type="protein sequence ID" value="CAD7003864.1"/>
    <property type="molecule type" value="Genomic_DNA"/>
</dbReference>
<gene>
    <name evidence="7" type="ORF">CCAP1982_LOCUS12294</name>
</gene>
<comment type="caution">
    <text evidence="7">The sequence shown here is derived from an EMBL/GenBank/DDBJ whole genome shotgun (WGS) entry which is preliminary data.</text>
</comment>
<feature type="coiled-coil region" evidence="5">
    <location>
        <begin position="543"/>
        <end position="626"/>
    </location>
</feature>
<comment type="subcellular location">
    <subcellularLocation>
        <location evidence="1">Cytoplasm</location>
        <location evidence="1">Cytoskeleton</location>
        <location evidence="1">Microtubule organizing center</location>
        <location evidence="1">Centrosome</location>
    </subcellularLocation>
</comment>
<keyword evidence="2" id="KW-0963">Cytoplasm</keyword>
<evidence type="ECO:0000256" key="3">
    <source>
        <dbReference type="ARBA" id="ARBA00023054"/>
    </source>
</evidence>
<evidence type="ECO:0000256" key="4">
    <source>
        <dbReference type="ARBA" id="ARBA00023212"/>
    </source>
</evidence>
<protein>
    <submittedName>
        <fullName evidence="7">(Mediterranean fruit fly) hypothetical protein</fullName>
    </submittedName>
</protein>
<dbReference type="InterPro" id="IPR028745">
    <property type="entry name" value="AKAP9/Pericentrin"/>
</dbReference>
<dbReference type="OrthoDB" id="2020852at2759"/>
<feature type="compositionally biased region" description="Polar residues" evidence="6">
    <location>
        <begin position="657"/>
        <end position="666"/>
    </location>
</feature>
<name>A0A811UYT4_CERCA</name>
<feature type="region of interest" description="Disordered" evidence="6">
    <location>
        <begin position="350"/>
        <end position="378"/>
    </location>
</feature>
<organism evidence="7 8">
    <name type="scientific">Ceratitis capitata</name>
    <name type="common">Mediterranean fruit fly</name>
    <name type="synonym">Tephritis capitata</name>
    <dbReference type="NCBI Taxonomy" id="7213"/>
    <lineage>
        <taxon>Eukaryota</taxon>
        <taxon>Metazoa</taxon>
        <taxon>Ecdysozoa</taxon>
        <taxon>Arthropoda</taxon>
        <taxon>Hexapoda</taxon>
        <taxon>Insecta</taxon>
        <taxon>Pterygota</taxon>
        <taxon>Neoptera</taxon>
        <taxon>Endopterygota</taxon>
        <taxon>Diptera</taxon>
        <taxon>Brachycera</taxon>
        <taxon>Muscomorpha</taxon>
        <taxon>Tephritoidea</taxon>
        <taxon>Tephritidae</taxon>
        <taxon>Ceratitis</taxon>
        <taxon>Ceratitis</taxon>
    </lineage>
</organism>
<dbReference type="AlphaFoldDB" id="A0A811UYT4"/>
<dbReference type="GO" id="GO:0060090">
    <property type="term" value="F:molecular adaptor activity"/>
    <property type="evidence" value="ECO:0007669"/>
    <property type="project" value="InterPro"/>
</dbReference>
<evidence type="ECO:0000256" key="1">
    <source>
        <dbReference type="ARBA" id="ARBA00004300"/>
    </source>
</evidence>
<dbReference type="PANTHER" id="PTHR44981">
    <property type="entry name" value="PERICENTRIN-LIKE PROTEIN, ISOFORM F"/>
    <property type="match status" value="1"/>
</dbReference>
<dbReference type="GO" id="GO:0007165">
    <property type="term" value="P:signal transduction"/>
    <property type="evidence" value="ECO:0007669"/>
    <property type="project" value="InterPro"/>
</dbReference>
<evidence type="ECO:0000256" key="5">
    <source>
        <dbReference type="SAM" id="Coils"/>
    </source>
</evidence>
<evidence type="ECO:0000256" key="6">
    <source>
        <dbReference type="SAM" id="MobiDB-lite"/>
    </source>
</evidence>
<feature type="coiled-coil region" evidence="5">
    <location>
        <begin position="419"/>
        <end position="509"/>
    </location>
</feature>
<feature type="region of interest" description="Disordered" evidence="6">
    <location>
        <begin position="627"/>
        <end position="676"/>
    </location>
</feature>
<keyword evidence="4" id="KW-0206">Cytoskeleton</keyword>
<dbReference type="PANTHER" id="PTHR44981:SF2">
    <property type="entry name" value="PERICENTRIN-LIKE PROTEIN, ISOFORM F"/>
    <property type="match status" value="1"/>
</dbReference>
<evidence type="ECO:0000256" key="2">
    <source>
        <dbReference type="ARBA" id="ARBA00022490"/>
    </source>
</evidence>
<accession>A0A811UYT4</accession>
<evidence type="ECO:0000313" key="8">
    <source>
        <dbReference type="Proteomes" id="UP000606786"/>
    </source>
</evidence>